<evidence type="ECO:0000313" key="1">
    <source>
        <dbReference type="EMBL" id="MBV6287375.1"/>
    </source>
</evidence>
<gene>
    <name evidence="1" type="ORF">KUO17_10100</name>
</gene>
<reference evidence="1" key="1">
    <citation type="journal article" date="2022" name="Int. J. Syst. Evol. Microbiol.">
        <title>Pseudomonas aegrilactucae sp. nov. and Pseudomonas morbosilactucae sp. nov., pathogens causing bacterial rot of lettuce in Japan.</title>
        <authorList>
            <person name="Sawada H."/>
            <person name="Fujikawa T."/>
            <person name="Satou M."/>
        </authorList>
    </citation>
    <scope>NUCLEOTIDE SEQUENCE</scope>
    <source>
        <strain evidence="1">MAFF 301350</strain>
    </source>
</reference>
<dbReference type="Pfam" id="PF09048">
    <property type="entry name" value="Cro"/>
    <property type="match status" value="1"/>
</dbReference>
<reference evidence="1" key="2">
    <citation type="journal article" date="2023" name="Plant Pathol.">
        <title>Dismantling and reorganizing Pseudomonas marginalis sensu#lato.</title>
        <authorList>
            <person name="Sawada H."/>
            <person name="Fujikawa T."/>
            <person name="Satou M."/>
        </authorList>
    </citation>
    <scope>NUCLEOTIDE SEQUENCE</scope>
    <source>
        <strain evidence="1">MAFF 301350</strain>
    </source>
</reference>
<sequence>MEEEFGVPLREFAKDRSQPELAELLGVTQSAVSQMLSSARDIRVRSNGTGGFFAFEIRPIGSRRKPKPE</sequence>
<accession>A0A9Q3AEF8</accession>
<keyword evidence="2" id="KW-1185">Reference proteome</keyword>
<dbReference type="InterPro" id="IPR000655">
    <property type="entry name" value="Cro-like"/>
</dbReference>
<name>A0A9Q3AEF8_9PSED</name>
<dbReference type="RefSeq" id="WP_217975425.1">
    <property type="nucleotide sequence ID" value="NZ_JAHTBI010000035.1"/>
</dbReference>
<dbReference type="GO" id="GO:0003677">
    <property type="term" value="F:DNA binding"/>
    <property type="evidence" value="ECO:0007669"/>
    <property type="project" value="InterPro"/>
</dbReference>
<comment type="caution">
    <text evidence="1">The sequence shown here is derived from an EMBL/GenBank/DDBJ whole genome shotgun (WGS) entry which is preliminary data.</text>
</comment>
<proteinExistence type="predicted"/>
<evidence type="ECO:0000313" key="2">
    <source>
        <dbReference type="Proteomes" id="UP001106592"/>
    </source>
</evidence>
<dbReference type="Proteomes" id="UP001106592">
    <property type="component" value="Unassembled WGS sequence"/>
</dbReference>
<protein>
    <submittedName>
        <fullName evidence="1">Cro/Cl family transcriptional regulator</fullName>
    </submittedName>
</protein>
<organism evidence="1 2">
    <name type="scientific">Pseudomonas aegrilactucae</name>
    <dbReference type="NCBI Taxonomy" id="2854028"/>
    <lineage>
        <taxon>Bacteria</taxon>
        <taxon>Pseudomonadati</taxon>
        <taxon>Pseudomonadota</taxon>
        <taxon>Gammaproteobacteria</taxon>
        <taxon>Pseudomonadales</taxon>
        <taxon>Pseudomonadaceae</taxon>
        <taxon>Pseudomonas</taxon>
    </lineage>
</organism>
<dbReference type="EMBL" id="JAHTBI010000035">
    <property type="protein sequence ID" value="MBV6287375.1"/>
    <property type="molecule type" value="Genomic_DNA"/>
</dbReference>
<dbReference type="AlphaFoldDB" id="A0A9Q3AEF8"/>
<dbReference type="GO" id="GO:0006355">
    <property type="term" value="P:regulation of DNA-templated transcription"/>
    <property type="evidence" value="ECO:0007669"/>
    <property type="project" value="InterPro"/>
</dbReference>